<dbReference type="AlphaFoldDB" id="A0A8J7FIK4"/>
<dbReference type="RefSeq" id="WP_194116612.1">
    <property type="nucleotide sequence ID" value="NZ_JADFUA010000007.1"/>
</dbReference>
<sequence>MRLIWADSELARVEHADGLLALHFSAALLRDARGDEGWQRGLVVEFAASQVRGTPADWLGRIVSARLQLAGMPQAQFGPGGHLTGPIVCDICFAQGGELQLEACSASCRVLEGHPLQGNFSC</sequence>
<comment type="caution">
    <text evidence="1">The sequence shown here is derived from an EMBL/GenBank/DDBJ whole genome shotgun (WGS) entry which is preliminary data.</text>
</comment>
<organism evidence="1 2">
    <name type="scientific">Chitinilyticum piscinae</name>
    <dbReference type="NCBI Taxonomy" id="2866724"/>
    <lineage>
        <taxon>Bacteria</taxon>
        <taxon>Pseudomonadati</taxon>
        <taxon>Pseudomonadota</taxon>
        <taxon>Betaproteobacteria</taxon>
        <taxon>Neisseriales</taxon>
        <taxon>Chitinibacteraceae</taxon>
        <taxon>Chitinilyticum</taxon>
    </lineage>
</organism>
<name>A0A8J7FIK4_9NEIS</name>
<accession>A0A8J7FIK4</accession>
<keyword evidence="2" id="KW-1185">Reference proteome</keyword>
<dbReference type="EMBL" id="JADFUA010000007">
    <property type="protein sequence ID" value="MBE9610083.1"/>
    <property type="molecule type" value="Genomic_DNA"/>
</dbReference>
<reference evidence="1 2" key="1">
    <citation type="submission" date="2020-10" db="EMBL/GenBank/DDBJ databases">
        <title>The genome sequence of Chitinilyticum litopenaei 4Y14.</title>
        <authorList>
            <person name="Liu Y."/>
        </authorList>
    </citation>
    <scope>NUCLEOTIDE SEQUENCE [LARGE SCALE GENOMIC DNA]</scope>
    <source>
        <strain evidence="1 2">4Y14</strain>
    </source>
</reference>
<evidence type="ECO:0000313" key="1">
    <source>
        <dbReference type="EMBL" id="MBE9610083.1"/>
    </source>
</evidence>
<dbReference type="Proteomes" id="UP000604481">
    <property type="component" value="Unassembled WGS sequence"/>
</dbReference>
<proteinExistence type="predicted"/>
<protein>
    <submittedName>
        <fullName evidence="1">Uncharacterized protein</fullName>
    </submittedName>
</protein>
<evidence type="ECO:0000313" key="2">
    <source>
        <dbReference type="Proteomes" id="UP000604481"/>
    </source>
</evidence>
<gene>
    <name evidence="1" type="ORF">INR99_12100</name>
</gene>